<dbReference type="AlphaFoldDB" id="A0AAV3XTU7"/>
<comment type="caution">
    <text evidence="2">The sequence shown here is derived from an EMBL/GenBank/DDBJ whole genome shotgun (WGS) entry which is preliminary data.</text>
</comment>
<reference evidence="2 3" key="1">
    <citation type="journal article" date="2021" name="Elife">
        <title>Chloroplast acquisition without the gene transfer in kleptoplastic sea slugs, Plakobranchus ocellatus.</title>
        <authorList>
            <person name="Maeda T."/>
            <person name="Takahashi S."/>
            <person name="Yoshida T."/>
            <person name="Shimamura S."/>
            <person name="Takaki Y."/>
            <person name="Nagai Y."/>
            <person name="Toyoda A."/>
            <person name="Suzuki Y."/>
            <person name="Arimoto A."/>
            <person name="Ishii H."/>
            <person name="Satoh N."/>
            <person name="Nishiyama T."/>
            <person name="Hasebe M."/>
            <person name="Maruyama T."/>
            <person name="Minagawa J."/>
            <person name="Obokata J."/>
            <person name="Shigenobu S."/>
        </authorList>
    </citation>
    <scope>NUCLEOTIDE SEQUENCE [LARGE SCALE GENOMIC DNA]</scope>
</reference>
<organism evidence="2 3">
    <name type="scientific">Plakobranchus ocellatus</name>
    <dbReference type="NCBI Taxonomy" id="259542"/>
    <lineage>
        <taxon>Eukaryota</taxon>
        <taxon>Metazoa</taxon>
        <taxon>Spiralia</taxon>
        <taxon>Lophotrochozoa</taxon>
        <taxon>Mollusca</taxon>
        <taxon>Gastropoda</taxon>
        <taxon>Heterobranchia</taxon>
        <taxon>Euthyneura</taxon>
        <taxon>Panpulmonata</taxon>
        <taxon>Sacoglossa</taxon>
        <taxon>Placobranchoidea</taxon>
        <taxon>Plakobranchidae</taxon>
        <taxon>Plakobranchus</taxon>
    </lineage>
</organism>
<feature type="compositionally biased region" description="Basic and acidic residues" evidence="1">
    <location>
        <begin position="56"/>
        <end position="68"/>
    </location>
</feature>
<feature type="region of interest" description="Disordered" evidence="1">
    <location>
        <begin position="1"/>
        <end position="134"/>
    </location>
</feature>
<keyword evidence="3" id="KW-1185">Reference proteome</keyword>
<sequence length="134" mass="15043">MENQGVPARGLVREGTEEHDGNTQEAPARGLGRVSIKDSARGAPARGFVGGGRYKQRSESSSERPREEEYGEPEQQVNSLRSKRSRVREGNRQARRHWKHRNRGGAHQESDRMAAAGTGPSMQERDRRIPGQRM</sequence>
<evidence type="ECO:0000313" key="2">
    <source>
        <dbReference type="EMBL" id="GFN73646.1"/>
    </source>
</evidence>
<name>A0AAV3XTU7_9GAST</name>
<feature type="compositionally biased region" description="Basic residues" evidence="1">
    <location>
        <begin position="93"/>
        <end position="104"/>
    </location>
</feature>
<proteinExistence type="predicted"/>
<feature type="compositionally biased region" description="Basic and acidic residues" evidence="1">
    <location>
        <begin position="11"/>
        <end position="22"/>
    </location>
</feature>
<dbReference type="Proteomes" id="UP000735302">
    <property type="component" value="Unassembled WGS sequence"/>
</dbReference>
<gene>
    <name evidence="2" type="ORF">PoB_000015200</name>
</gene>
<accession>A0AAV3XTU7</accession>
<evidence type="ECO:0000313" key="3">
    <source>
        <dbReference type="Proteomes" id="UP000735302"/>
    </source>
</evidence>
<protein>
    <submittedName>
        <fullName evidence="2">Uncharacterized protein</fullName>
    </submittedName>
</protein>
<feature type="compositionally biased region" description="Basic and acidic residues" evidence="1">
    <location>
        <begin position="123"/>
        <end position="134"/>
    </location>
</feature>
<evidence type="ECO:0000256" key="1">
    <source>
        <dbReference type="SAM" id="MobiDB-lite"/>
    </source>
</evidence>
<dbReference type="EMBL" id="BLXT01000020">
    <property type="protein sequence ID" value="GFN73646.1"/>
    <property type="molecule type" value="Genomic_DNA"/>
</dbReference>